<organism evidence="1 2">
    <name type="scientific">Dyella nitratireducens</name>
    <dbReference type="NCBI Taxonomy" id="1849580"/>
    <lineage>
        <taxon>Bacteria</taxon>
        <taxon>Pseudomonadati</taxon>
        <taxon>Pseudomonadota</taxon>
        <taxon>Gammaproteobacteria</taxon>
        <taxon>Lysobacterales</taxon>
        <taxon>Rhodanobacteraceae</taxon>
        <taxon>Dyella</taxon>
    </lineage>
</organism>
<keyword evidence="2" id="KW-1185">Reference proteome</keyword>
<name>A0ABQ1GMS4_9GAMM</name>
<gene>
    <name evidence="1" type="ORF">GCM10010981_40160</name>
</gene>
<proteinExistence type="predicted"/>
<reference evidence="2" key="1">
    <citation type="journal article" date="2019" name="Int. J. Syst. Evol. Microbiol.">
        <title>The Global Catalogue of Microorganisms (GCM) 10K type strain sequencing project: providing services to taxonomists for standard genome sequencing and annotation.</title>
        <authorList>
            <consortium name="The Broad Institute Genomics Platform"/>
            <consortium name="The Broad Institute Genome Sequencing Center for Infectious Disease"/>
            <person name="Wu L."/>
            <person name="Ma J."/>
        </authorList>
    </citation>
    <scope>NUCLEOTIDE SEQUENCE [LARGE SCALE GENOMIC DNA]</scope>
    <source>
        <strain evidence="2">CGMCC 1.15439</strain>
    </source>
</reference>
<comment type="caution">
    <text evidence="1">The sequence shown here is derived from an EMBL/GenBank/DDBJ whole genome shotgun (WGS) entry which is preliminary data.</text>
</comment>
<dbReference type="EMBL" id="BMJA01000004">
    <property type="protein sequence ID" value="GGA46938.1"/>
    <property type="molecule type" value="Genomic_DNA"/>
</dbReference>
<evidence type="ECO:0000313" key="1">
    <source>
        <dbReference type="EMBL" id="GGA46938.1"/>
    </source>
</evidence>
<dbReference type="Proteomes" id="UP000620046">
    <property type="component" value="Unassembled WGS sequence"/>
</dbReference>
<accession>A0ABQ1GMS4</accession>
<evidence type="ECO:0000313" key="2">
    <source>
        <dbReference type="Proteomes" id="UP000620046"/>
    </source>
</evidence>
<protein>
    <submittedName>
        <fullName evidence="1">Uncharacterized protein</fullName>
    </submittedName>
</protein>
<sequence>MFGTSIAEALYAGFDGAQPETFVDVRLKGMSHDVRTIQFDAWAMRGAAEFGGIRWVIEGMGNAMHGRIMAQEAVRTSAH</sequence>